<dbReference type="RefSeq" id="WP_187016921.1">
    <property type="nucleotide sequence ID" value="NZ_JACRUK010000003.1"/>
</dbReference>
<proteinExistence type="predicted"/>
<evidence type="ECO:0000313" key="2">
    <source>
        <dbReference type="Proteomes" id="UP000641454"/>
    </source>
</evidence>
<keyword evidence="2" id="KW-1185">Reference proteome</keyword>
<accession>A0A923MY26</accession>
<sequence>MDQNQIETIALLNKHKLILITALLFSLISCKNSTDSFIENGNRTTATPLFVEQVIGKTGYLITIPNDYTISATDGPDAMIYYIYRKDSTKMDQWTAGLYFGNHPSEFKPADSNCKTSTIKRKILDLNLDWILYNCNEKKYSIQTIIPNTKTKGWDQNIHVFGNAATKQDLQVIFKSYASLHLK</sequence>
<organism evidence="1 2">
    <name type="scientific">Flavobacterium muglaense</name>
    <dbReference type="NCBI Taxonomy" id="2764716"/>
    <lineage>
        <taxon>Bacteria</taxon>
        <taxon>Pseudomonadati</taxon>
        <taxon>Bacteroidota</taxon>
        <taxon>Flavobacteriia</taxon>
        <taxon>Flavobacteriales</taxon>
        <taxon>Flavobacteriaceae</taxon>
        <taxon>Flavobacterium</taxon>
    </lineage>
</organism>
<dbReference type="AlphaFoldDB" id="A0A923MY26"/>
<dbReference type="Proteomes" id="UP000641454">
    <property type="component" value="Unassembled WGS sequence"/>
</dbReference>
<gene>
    <name evidence="1" type="ORF">H8R25_02070</name>
</gene>
<protein>
    <submittedName>
        <fullName evidence="1">Uncharacterized protein</fullName>
    </submittedName>
</protein>
<dbReference type="EMBL" id="JACRUL010000003">
    <property type="protein sequence ID" value="MBC5843225.1"/>
    <property type="molecule type" value="Genomic_DNA"/>
</dbReference>
<evidence type="ECO:0000313" key="1">
    <source>
        <dbReference type="EMBL" id="MBC5843225.1"/>
    </source>
</evidence>
<comment type="caution">
    <text evidence="1">The sequence shown here is derived from an EMBL/GenBank/DDBJ whole genome shotgun (WGS) entry which is preliminary data.</text>
</comment>
<name>A0A923MY26_9FLAO</name>
<reference evidence="1 2" key="1">
    <citation type="submission" date="2020-08" db="EMBL/GenBank/DDBJ databases">
        <title>Description of novel Flavobacterium F-392 isolate.</title>
        <authorList>
            <person name="Saticioglu I.B."/>
            <person name="Duman M."/>
            <person name="Altun S."/>
        </authorList>
    </citation>
    <scope>NUCLEOTIDE SEQUENCE [LARGE SCALE GENOMIC DNA]</scope>
    <source>
        <strain evidence="1 2">F-392</strain>
    </source>
</reference>